<reference evidence="8" key="1">
    <citation type="submission" date="2021-02" db="EMBL/GenBank/DDBJ databases">
        <title>Genome sequence Cadophora malorum strain M34.</title>
        <authorList>
            <person name="Stefanovic E."/>
            <person name="Vu D."/>
            <person name="Scully C."/>
            <person name="Dijksterhuis J."/>
            <person name="Roader J."/>
            <person name="Houbraken J."/>
        </authorList>
    </citation>
    <scope>NUCLEOTIDE SEQUENCE</scope>
    <source>
        <strain evidence="8">M34</strain>
    </source>
</reference>
<evidence type="ECO:0000256" key="1">
    <source>
        <dbReference type="ARBA" id="ARBA00004173"/>
    </source>
</evidence>
<feature type="region of interest" description="Disordered" evidence="7">
    <location>
        <begin position="225"/>
        <end position="288"/>
    </location>
</feature>
<evidence type="ECO:0000313" key="8">
    <source>
        <dbReference type="EMBL" id="KAG4425723.1"/>
    </source>
</evidence>
<feature type="compositionally biased region" description="Basic and acidic residues" evidence="7">
    <location>
        <begin position="276"/>
        <end position="285"/>
    </location>
</feature>
<evidence type="ECO:0000256" key="2">
    <source>
        <dbReference type="ARBA" id="ARBA00008860"/>
    </source>
</evidence>
<feature type="region of interest" description="Disordered" evidence="7">
    <location>
        <begin position="61"/>
        <end position="101"/>
    </location>
</feature>
<dbReference type="AlphaFoldDB" id="A0A8H8BW07"/>
<feature type="compositionally biased region" description="Basic and acidic residues" evidence="7">
    <location>
        <begin position="242"/>
        <end position="255"/>
    </location>
</feature>
<dbReference type="GO" id="GO:0005840">
    <property type="term" value="C:ribosome"/>
    <property type="evidence" value="ECO:0007669"/>
    <property type="project" value="UniProtKB-KW"/>
</dbReference>
<sequence>MRRIARLDRSIDLLRARATVQASSTYLCSACKHHASPFSTSALRAASNGKVPLTEKLRRKIWGTDNPPGLEDPYGDRSVFDQSKKKERRLEKEERDAARLEAQSAAEIENYTGSSRYEPASTWDGLERVGWTEDRWDPENLYTPFVPMEVKTDSEEITAALHRAMVEVFALREAGVPLGSLSKDTPGQDMTLDVTFDQSPSGPVLKFMDAAPPLDDIVQSLTQAGDETAQHDNPTESEEDVAADRSTVDPLHPDAEPTADDTLEKGNPTESEADVDADRSSEDPLHQTNSMEVTYEELIASWGPSWLQVSLENPEVKFAVLKRMMQLTGIRIPDAHLNSTKTASALLKLLVIPPKPRKVVDALSQKEDLITLPNVSIYPKRITPIDKERSLGRWKVIEKELEEKGLPITGHESRRAQL</sequence>
<evidence type="ECO:0000256" key="6">
    <source>
        <dbReference type="ARBA" id="ARBA00035183"/>
    </source>
</evidence>
<evidence type="ECO:0000256" key="5">
    <source>
        <dbReference type="ARBA" id="ARBA00023274"/>
    </source>
</evidence>
<keyword evidence="3" id="KW-0689">Ribosomal protein</keyword>
<dbReference type="Pfam" id="PF10501">
    <property type="entry name" value="Ribosomal_L50"/>
    <property type="match status" value="1"/>
</dbReference>
<dbReference type="OrthoDB" id="6220758at2759"/>
<dbReference type="EMBL" id="JAFJYH010000008">
    <property type="protein sequence ID" value="KAG4425723.1"/>
    <property type="molecule type" value="Genomic_DNA"/>
</dbReference>
<evidence type="ECO:0000256" key="7">
    <source>
        <dbReference type="SAM" id="MobiDB-lite"/>
    </source>
</evidence>
<accession>A0A8H8BW07</accession>
<organism evidence="8 9">
    <name type="scientific">Cadophora malorum</name>
    <dbReference type="NCBI Taxonomy" id="108018"/>
    <lineage>
        <taxon>Eukaryota</taxon>
        <taxon>Fungi</taxon>
        <taxon>Dikarya</taxon>
        <taxon>Ascomycota</taxon>
        <taxon>Pezizomycotina</taxon>
        <taxon>Leotiomycetes</taxon>
        <taxon>Helotiales</taxon>
        <taxon>Ploettnerulaceae</taxon>
        <taxon>Cadophora</taxon>
    </lineage>
</organism>
<comment type="subcellular location">
    <subcellularLocation>
        <location evidence="1">Mitochondrion</location>
    </subcellularLocation>
</comment>
<dbReference type="InterPro" id="IPR018305">
    <property type="entry name" value="Ribosomal_m50"/>
</dbReference>
<protein>
    <recommendedName>
        <fullName evidence="6">Large ribosomal subunit protein mL50</fullName>
    </recommendedName>
</protein>
<proteinExistence type="inferred from homology"/>
<name>A0A8H8BW07_9HELO</name>
<feature type="compositionally biased region" description="Basic and acidic residues" evidence="7">
    <location>
        <begin position="74"/>
        <end position="99"/>
    </location>
</feature>
<keyword evidence="4" id="KW-0496">Mitochondrion</keyword>
<evidence type="ECO:0000256" key="4">
    <source>
        <dbReference type="ARBA" id="ARBA00023128"/>
    </source>
</evidence>
<comment type="similarity">
    <text evidence="2">Belongs to the mitochondrion-specific ribosomal protein mL50 family.</text>
</comment>
<gene>
    <name evidence="8" type="ORF">IFR04_001185</name>
</gene>
<dbReference type="GO" id="GO:1990904">
    <property type="term" value="C:ribonucleoprotein complex"/>
    <property type="evidence" value="ECO:0007669"/>
    <property type="project" value="UniProtKB-KW"/>
</dbReference>
<evidence type="ECO:0000313" key="9">
    <source>
        <dbReference type="Proteomes" id="UP000664132"/>
    </source>
</evidence>
<keyword evidence="5" id="KW-0687">Ribonucleoprotein</keyword>
<evidence type="ECO:0000256" key="3">
    <source>
        <dbReference type="ARBA" id="ARBA00022980"/>
    </source>
</evidence>
<comment type="caution">
    <text evidence="8">The sequence shown here is derived from an EMBL/GenBank/DDBJ whole genome shotgun (WGS) entry which is preliminary data.</text>
</comment>
<dbReference type="GO" id="GO:0005739">
    <property type="term" value="C:mitochondrion"/>
    <property type="evidence" value="ECO:0007669"/>
    <property type="project" value="UniProtKB-SubCell"/>
</dbReference>
<dbReference type="Proteomes" id="UP000664132">
    <property type="component" value="Unassembled WGS sequence"/>
</dbReference>
<keyword evidence="9" id="KW-1185">Reference proteome</keyword>